<keyword evidence="2" id="KW-1185">Reference proteome</keyword>
<protein>
    <submittedName>
        <fullName evidence="1">Uncharacterized protein</fullName>
    </submittedName>
</protein>
<dbReference type="AlphaFoldDB" id="A0A5B7JMY9"/>
<evidence type="ECO:0000313" key="2">
    <source>
        <dbReference type="Proteomes" id="UP000324222"/>
    </source>
</evidence>
<accession>A0A5B7JMY9</accession>
<organism evidence="1 2">
    <name type="scientific">Portunus trituberculatus</name>
    <name type="common">Swimming crab</name>
    <name type="synonym">Neptunus trituberculatus</name>
    <dbReference type="NCBI Taxonomy" id="210409"/>
    <lineage>
        <taxon>Eukaryota</taxon>
        <taxon>Metazoa</taxon>
        <taxon>Ecdysozoa</taxon>
        <taxon>Arthropoda</taxon>
        <taxon>Crustacea</taxon>
        <taxon>Multicrustacea</taxon>
        <taxon>Malacostraca</taxon>
        <taxon>Eumalacostraca</taxon>
        <taxon>Eucarida</taxon>
        <taxon>Decapoda</taxon>
        <taxon>Pleocyemata</taxon>
        <taxon>Brachyura</taxon>
        <taxon>Eubrachyura</taxon>
        <taxon>Portunoidea</taxon>
        <taxon>Portunidae</taxon>
        <taxon>Portuninae</taxon>
        <taxon>Portunus</taxon>
    </lineage>
</organism>
<dbReference type="EMBL" id="VSRR010098683">
    <property type="protein sequence ID" value="MPC94468.1"/>
    <property type="molecule type" value="Genomic_DNA"/>
</dbReference>
<sequence>MTVESWTPGAAVVTCVSLRGSSHTASLGSSTRRYTPSRPRTAAATTRFSFCPRGSVQLAEVDGFLASPVSNLNLDFPQRVLLLPQPSPQPSPQDPL</sequence>
<dbReference type="Proteomes" id="UP000324222">
    <property type="component" value="Unassembled WGS sequence"/>
</dbReference>
<reference evidence="1 2" key="1">
    <citation type="submission" date="2019-05" db="EMBL/GenBank/DDBJ databases">
        <title>Another draft genome of Portunus trituberculatus and its Hox gene families provides insights of decapod evolution.</title>
        <authorList>
            <person name="Jeong J.-H."/>
            <person name="Song I."/>
            <person name="Kim S."/>
            <person name="Choi T."/>
            <person name="Kim D."/>
            <person name="Ryu S."/>
            <person name="Kim W."/>
        </authorList>
    </citation>
    <scope>NUCLEOTIDE SEQUENCE [LARGE SCALE GENOMIC DNA]</scope>
    <source>
        <tissue evidence="1">Muscle</tissue>
    </source>
</reference>
<comment type="caution">
    <text evidence="1">The sequence shown here is derived from an EMBL/GenBank/DDBJ whole genome shotgun (WGS) entry which is preliminary data.</text>
</comment>
<evidence type="ECO:0000313" key="1">
    <source>
        <dbReference type="EMBL" id="MPC94468.1"/>
    </source>
</evidence>
<gene>
    <name evidence="1" type="ORF">E2C01_089639</name>
</gene>
<name>A0A5B7JMY9_PORTR</name>
<proteinExistence type="predicted"/>